<evidence type="ECO:0000313" key="2">
    <source>
        <dbReference type="Proteomes" id="UP000789508"/>
    </source>
</evidence>
<reference evidence="1" key="1">
    <citation type="submission" date="2021-06" db="EMBL/GenBank/DDBJ databases">
        <authorList>
            <person name="Kallberg Y."/>
            <person name="Tangrot J."/>
            <person name="Rosling A."/>
        </authorList>
    </citation>
    <scope>NUCLEOTIDE SEQUENCE</scope>
    <source>
        <strain evidence="1">FL130A</strain>
    </source>
</reference>
<dbReference type="EMBL" id="CAJVPS010009450">
    <property type="protein sequence ID" value="CAG8650138.1"/>
    <property type="molecule type" value="Genomic_DNA"/>
</dbReference>
<comment type="caution">
    <text evidence="1">The sequence shown here is derived from an EMBL/GenBank/DDBJ whole genome shotgun (WGS) entry which is preliminary data.</text>
</comment>
<gene>
    <name evidence="1" type="ORF">ALEPTO_LOCUS9978</name>
</gene>
<name>A0A9N9DQX3_9GLOM</name>
<proteinExistence type="predicted"/>
<accession>A0A9N9DQX3</accession>
<keyword evidence="2" id="KW-1185">Reference proteome</keyword>
<organism evidence="1 2">
    <name type="scientific">Ambispora leptoticha</name>
    <dbReference type="NCBI Taxonomy" id="144679"/>
    <lineage>
        <taxon>Eukaryota</taxon>
        <taxon>Fungi</taxon>
        <taxon>Fungi incertae sedis</taxon>
        <taxon>Mucoromycota</taxon>
        <taxon>Glomeromycotina</taxon>
        <taxon>Glomeromycetes</taxon>
        <taxon>Archaeosporales</taxon>
        <taxon>Ambisporaceae</taxon>
        <taxon>Ambispora</taxon>
    </lineage>
</organism>
<evidence type="ECO:0000313" key="1">
    <source>
        <dbReference type="EMBL" id="CAG8650138.1"/>
    </source>
</evidence>
<feature type="non-terminal residue" evidence="1">
    <location>
        <position position="44"/>
    </location>
</feature>
<dbReference type="AlphaFoldDB" id="A0A9N9DQX3"/>
<sequence>MTKELLEDSEIINMLQADNMIENDILNLNKENEEFLPPLISVME</sequence>
<dbReference type="Proteomes" id="UP000789508">
    <property type="component" value="Unassembled WGS sequence"/>
</dbReference>
<protein>
    <submittedName>
        <fullName evidence="1">3112_t:CDS:1</fullName>
    </submittedName>
</protein>